<accession>A0ABV5JAM2</accession>
<feature type="domain" description="Peptidase S54 rhomboid" evidence="6">
    <location>
        <begin position="75"/>
        <end position="214"/>
    </location>
</feature>
<dbReference type="GO" id="GO:0008233">
    <property type="term" value="F:peptidase activity"/>
    <property type="evidence" value="ECO:0007669"/>
    <property type="project" value="UniProtKB-KW"/>
</dbReference>
<dbReference type="Proteomes" id="UP001589683">
    <property type="component" value="Unassembled WGS sequence"/>
</dbReference>
<evidence type="ECO:0000256" key="5">
    <source>
        <dbReference type="SAM" id="Phobius"/>
    </source>
</evidence>
<feature type="transmembrane region" description="Helical" evidence="5">
    <location>
        <begin position="139"/>
        <end position="159"/>
    </location>
</feature>
<keyword evidence="7" id="KW-0645">Protease</keyword>
<sequence>MSSDPNASPVNPLPPVVVALAALIFGIEVLFNLGARGLLGGAEAVGWRLSALETYAVPGGLQNWMLETGRFSGDNLIRYVTYSFVHVSFTHMLFVVVFVLALGKMVGEVFRAWAVLAVFFGASIVGAIVYGLLNERAGLIGGYPAVYGLIGAFTFLLWVNLAAHGANKYRAFTLIAFLLGIQLIFGLFFGGGKDWVADVAGFATGFGLSFFVCPGGWSHVMAVLRRR</sequence>
<comment type="subcellular location">
    <subcellularLocation>
        <location evidence="1">Membrane</location>
        <topology evidence="1">Multi-pass membrane protein</topology>
    </subcellularLocation>
</comment>
<dbReference type="EC" id="3.4.21.-" evidence="7"/>
<feature type="transmembrane region" description="Helical" evidence="5">
    <location>
        <begin position="171"/>
        <end position="190"/>
    </location>
</feature>
<evidence type="ECO:0000256" key="1">
    <source>
        <dbReference type="ARBA" id="ARBA00004141"/>
    </source>
</evidence>
<protein>
    <submittedName>
        <fullName evidence="7">Rhomboid family intramembrane serine protease</fullName>
        <ecNumber evidence="7">3.4.21.-</ecNumber>
    </submittedName>
</protein>
<dbReference type="Gene3D" id="1.20.1540.10">
    <property type="entry name" value="Rhomboid-like"/>
    <property type="match status" value="1"/>
</dbReference>
<dbReference type="Pfam" id="PF01694">
    <property type="entry name" value="Rhomboid"/>
    <property type="match status" value="1"/>
</dbReference>
<name>A0ABV5JAM2_9RHOB</name>
<dbReference type="InterPro" id="IPR022764">
    <property type="entry name" value="Peptidase_S54_rhomboid_dom"/>
</dbReference>
<evidence type="ECO:0000259" key="6">
    <source>
        <dbReference type="Pfam" id="PF01694"/>
    </source>
</evidence>
<evidence type="ECO:0000256" key="4">
    <source>
        <dbReference type="ARBA" id="ARBA00023136"/>
    </source>
</evidence>
<keyword evidence="3 5" id="KW-1133">Transmembrane helix</keyword>
<evidence type="ECO:0000256" key="2">
    <source>
        <dbReference type="ARBA" id="ARBA00022692"/>
    </source>
</evidence>
<organism evidence="7 8">
    <name type="scientific">Pseudohalocynthiibacter aestuariivivens</name>
    <dbReference type="NCBI Taxonomy" id="1591409"/>
    <lineage>
        <taxon>Bacteria</taxon>
        <taxon>Pseudomonadati</taxon>
        <taxon>Pseudomonadota</taxon>
        <taxon>Alphaproteobacteria</taxon>
        <taxon>Rhodobacterales</taxon>
        <taxon>Paracoccaceae</taxon>
        <taxon>Pseudohalocynthiibacter</taxon>
    </lineage>
</organism>
<comment type="caution">
    <text evidence="7">The sequence shown here is derived from an EMBL/GenBank/DDBJ whole genome shotgun (WGS) entry which is preliminary data.</text>
</comment>
<keyword evidence="7" id="KW-0378">Hydrolase</keyword>
<dbReference type="GO" id="GO:0006508">
    <property type="term" value="P:proteolysis"/>
    <property type="evidence" value="ECO:0007669"/>
    <property type="project" value="UniProtKB-KW"/>
</dbReference>
<evidence type="ECO:0000313" key="7">
    <source>
        <dbReference type="EMBL" id="MFB9230501.1"/>
    </source>
</evidence>
<feature type="transmembrane region" description="Helical" evidence="5">
    <location>
        <begin position="76"/>
        <end position="101"/>
    </location>
</feature>
<dbReference type="SUPFAM" id="SSF144091">
    <property type="entry name" value="Rhomboid-like"/>
    <property type="match status" value="1"/>
</dbReference>
<evidence type="ECO:0000313" key="8">
    <source>
        <dbReference type="Proteomes" id="UP001589683"/>
    </source>
</evidence>
<dbReference type="InterPro" id="IPR035952">
    <property type="entry name" value="Rhomboid-like_sf"/>
</dbReference>
<dbReference type="EMBL" id="JBHMEA010000007">
    <property type="protein sequence ID" value="MFB9230501.1"/>
    <property type="molecule type" value="Genomic_DNA"/>
</dbReference>
<keyword evidence="2 5" id="KW-0812">Transmembrane</keyword>
<evidence type="ECO:0000256" key="3">
    <source>
        <dbReference type="ARBA" id="ARBA00022989"/>
    </source>
</evidence>
<keyword evidence="8" id="KW-1185">Reference proteome</keyword>
<reference evidence="7 8" key="1">
    <citation type="submission" date="2024-09" db="EMBL/GenBank/DDBJ databases">
        <authorList>
            <person name="Sun Q."/>
            <person name="Mori K."/>
        </authorList>
    </citation>
    <scope>NUCLEOTIDE SEQUENCE [LARGE SCALE GENOMIC DNA]</scope>
    <source>
        <strain evidence="7 8">CECT 8726</strain>
    </source>
</reference>
<keyword evidence="4 5" id="KW-0472">Membrane</keyword>
<feature type="transmembrane region" description="Helical" evidence="5">
    <location>
        <begin position="113"/>
        <end position="133"/>
    </location>
</feature>
<dbReference type="RefSeq" id="WP_213887601.1">
    <property type="nucleotide sequence ID" value="NZ_JAGFNU010000001.1"/>
</dbReference>
<proteinExistence type="predicted"/>
<gene>
    <name evidence="7" type="ORF">ACFFUT_01715</name>
</gene>
<feature type="transmembrane region" description="Helical" evidence="5">
    <location>
        <begin position="12"/>
        <end position="33"/>
    </location>
</feature>
<feature type="transmembrane region" description="Helical" evidence="5">
    <location>
        <begin position="202"/>
        <end position="224"/>
    </location>
</feature>